<accession>A0A7L9U3F8</accession>
<keyword evidence="1" id="KW-1133">Transmembrane helix</keyword>
<evidence type="ECO:0000313" key="3">
    <source>
        <dbReference type="Proteomes" id="UP000593875"/>
    </source>
</evidence>
<feature type="transmembrane region" description="Helical" evidence="1">
    <location>
        <begin position="9"/>
        <end position="30"/>
    </location>
</feature>
<dbReference type="AlphaFoldDB" id="A0A7L9U3F8"/>
<name>A0A7L9U3F8_9BURK</name>
<dbReference type="Proteomes" id="UP000593875">
    <property type="component" value="Chromosome"/>
</dbReference>
<organism evidence="2 3">
    <name type="scientific">Massilia litorea</name>
    <dbReference type="NCBI Taxonomy" id="2769491"/>
    <lineage>
        <taxon>Bacteria</taxon>
        <taxon>Pseudomonadati</taxon>
        <taxon>Pseudomonadota</taxon>
        <taxon>Betaproteobacteria</taxon>
        <taxon>Burkholderiales</taxon>
        <taxon>Oxalobacteraceae</taxon>
        <taxon>Telluria group</taxon>
        <taxon>Massilia</taxon>
    </lineage>
</organism>
<evidence type="ECO:0000256" key="1">
    <source>
        <dbReference type="SAM" id="Phobius"/>
    </source>
</evidence>
<keyword evidence="1" id="KW-0472">Membrane</keyword>
<sequence length="139" mass="15284">MPKALPQRAIAILLSLVAALVVIGGLYTWFTLTWSYSEGTRAGYLQKFSKKGWLCKTWEGEILLSSMPGAIPERFAFTVRDDALVRKLQSTMGQRVEIGYKQHKGVPTSCFGETEYFVNEVNTGPASPVAPSDAPNVAR</sequence>
<evidence type="ECO:0008006" key="4">
    <source>
        <dbReference type="Google" id="ProtNLM"/>
    </source>
</evidence>
<proteinExistence type="predicted"/>
<reference evidence="2 3" key="1">
    <citation type="submission" date="2020-10" db="EMBL/GenBank/DDBJ databases">
        <title>Genome sequencing of Massilia sp. LPB0304.</title>
        <authorList>
            <person name="Kim J."/>
        </authorList>
    </citation>
    <scope>NUCLEOTIDE SEQUENCE [LARGE SCALE GENOMIC DNA]</scope>
    <source>
        <strain evidence="2 3">LPB0304</strain>
    </source>
</reference>
<keyword evidence="3" id="KW-1185">Reference proteome</keyword>
<gene>
    <name evidence="2" type="ORF">LPB04_21800</name>
</gene>
<dbReference type="RefSeq" id="WP_193686526.1">
    <property type="nucleotide sequence ID" value="NZ_CP062941.1"/>
</dbReference>
<protein>
    <recommendedName>
        <fullName evidence="4">6-phosphogluconate dehydrogenase</fullName>
    </recommendedName>
</protein>
<dbReference type="EMBL" id="CP062941">
    <property type="protein sequence ID" value="QOL49487.1"/>
    <property type="molecule type" value="Genomic_DNA"/>
</dbReference>
<keyword evidence="1" id="KW-0812">Transmembrane</keyword>
<evidence type="ECO:0000313" key="2">
    <source>
        <dbReference type="EMBL" id="QOL49487.1"/>
    </source>
</evidence>
<dbReference type="KEGG" id="mlir:LPB04_21800"/>